<evidence type="ECO:0000256" key="3">
    <source>
        <dbReference type="ARBA" id="ARBA00022741"/>
    </source>
</evidence>
<dbReference type="Gene3D" id="1.20.272.10">
    <property type="match status" value="1"/>
</dbReference>
<dbReference type="FunFam" id="3.40.50.300:FF:000014">
    <property type="entry name" value="DNA polymerase III subunit gamma/tau"/>
    <property type="match status" value="1"/>
</dbReference>
<dbReference type="InterPro" id="IPR027417">
    <property type="entry name" value="P-loop_NTPase"/>
</dbReference>
<evidence type="ECO:0000256" key="7">
    <source>
        <dbReference type="ARBA" id="ARBA00049244"/>
    </source>
</evidence>
<reference evidence="11" key="1">
    <citation type="submission" date="2017-09" db="EMBL/GenBank/DDBJ databases">
        <title>Depth-based differentiation of microbial function through sediment-hosted aquifers and enrichment of novel symbionts in the deep terrestrial subsurface.</title>
        <authorList>
            <person name="Probst A.J."/>
            <person name="Ladd B."/>
            <person name="Jarett J.K."/>
            <person name="Geller-Mcgrath D.E."/>
            <person name="Sieber C.M.K."/>
            <person name="Emerson J.B."/>
            <person name="Anantharaman K."/>
            <person name="Thomas B.C."/>
            <person name="Malmstrom R."/>
            <person name="Stieglmeier M."/>
            <person name="Klingl A."/>
            <person name="Woyke T."/>
            <person name="Ryan C.M."/>
            <person name="Banfield J.F."/>
        </authorList>
    </citation>
    <scope>NUCLEOTIDE SEQUENCE [LARGE SCALE GENOMIC DNA]</scope>
</reference>
<dbReference type="GO" id="GO:0009360">
    <property type="term" value="C:DNA polymerase III complex"/>
    <property type="evidence" value="ECO:0007669"/>
    <property type="project" value="InterPro"/>
</dbReference>
<dbReference type="Gene3D" id="3.40.50.300">
    <property type="entry name" value="P-loop containing nucleotide triphosphate hydrolases"/>
    <property type="match status" value="1"/>
</dbReference>
<keyword evidence="6 8" id="KW-0239">DNA-directed DNA polymerase</keyword>
<organism evidence="10 11">
    <name type="scientific">Candidatus Niyogibacteria bacterium CG10_big_fil_rev_8_21_14_0_10_46_36</name>
    <dbReference type="NCBI Taxonomy" id="1974726"/>
    <lineage>
        <taxon>Bacteria</taxon>
        <taxon>Candidatus Niyogiibacteriota</taxon>
    </lineage>
</organism>
<name>A0A2H0TCS2_9BACT</name>
<evidence type="ECO:0000256" key="5">
    <source>
        <dbReference type="ARBA" id="ARBA00022840"/>
    </source>
</evidence>
<evidence type="ECO:0000256" key="8">
    <source>
        <dbReference type="RuleBase" id="RU364063"/>
    </source>
</evidence>
<keyword evidence="5 8" id="KW-0067">ATP-binding</keyword>
<evidence type="ECO:0000256" key="4">
    <source>
        <dbReference type="ARBA" id="ARBA00022833"/>
    </source>
</evidence>
<keyword evidence="4" id="KW-0862">Zinc</keyword>
<comment type="function">
    <text evidence="8">DNA polymerase III is a complex, multichain enzyme responsible for most of the replicative synthesis in bacteria. This DNA polymerase also exhibits 3' to 5' exonuclease activity.</text>
</comment>
<dbReference type="InterPro" id="IPR012763">
    <property type="entry name" value="DNA_pol_III_sug/sutau_N"/>
</dbReference>
<accession>A0A2H0TCS2</accession>
<dbReference type="Proteomes" id="UP000231503">
    <property type="component" value="Unassembled WGS sequence"/>
</dbReference>
<evidence type="ECO:0000256" key="2">
    <source>
        <dbReference type="ARBA" id="ARBA00022723"/>
    </source>
</evidence>
<comment type="subunit">
    <text evidence="8">DNA polymerase III contains a core (composed of alpha, epsilon and theta chains) that associates with a tau subunit. This core dimerizes to form the POLIII' complex. PolIII' associates with the gamma complex (composed of gamma, delta, delta', psi and chi chains) and with the beta chain to form the complete DNA polymerase III complex.</text>
</comment>
<dbReference type="CDD" id="cd00009">
    <property type="entry name" value="AAA"/>
    <property type="match status" value="1"/>
</dbReference>
<comment type="similarity">
    <text evidence="1 8">Belongs to the DnaX/STICHEL family.</text>
</comment>
<dbReference type="GO" id="GO:0005524">
    <property type="term" value="F:ATP binding"/>
    <property type="evidence" value="ECO:0007669"/>
    <property type="project" value="UniProtKB-KW"/>
</dbReference>
<dbReference type="Gene3D" id="1.10.8.60">
    <property type="match status" value="1"/>
</dbReference>
<evidence type="ECO:0000256" key="1">
    <source>
        <dbReference type="ARBA" id="ARBA00006360"/>
    </source>
</evidence>
<keyword evidence="8" id="KW-0808">Transferase</keyword>
<evidence type="ECO:0000313" key="10">
    <source>
        <dbReference type="EMBL" id="PIR69343.1"/>
    </source>
</evidence>
<protein>
    <recommendedName>
        <fullName evidence="8">DNA polymerase III subunit gamma/tau</fullName>
        <ecNumber evidence="8">2.7.7.7</ecNumber>
    </recommendedName>
</protein>
<keyword evidence="3 8" id="KW-0547">Nucleotide-binding</keyword>
<dbReference type="GO" id="GO:0006261">
    <property type="term" value="P:DNA-templated DNA replication"/>
    <property type="evidence" value="ECO:0007669"/>
    <property type="project" value="TreeGrafter"/>
</dbReference>
<keyword evidence="8" id="KW-0548">Nucleotidyltransferase</keyword>
<comment type="caution">
    <text evidence="10">The sequence shown here is derived from an EMBL/GenBank/DDBJ whole genome shotgun (WGS) entry which is preliminary data.</text>
</comment>
<dbReference type="Pfam" id="PF13177">
    <property type="entry name" value="DNA_pol3_delta2"/>
    <property type="match status" value="1"/>
</dbReference>
<evidence type="ECO:0000313" key="11">
    <source>
        <dbReference type="Proteomes" id="UP000231503"/>
    </source>
</evidence>
<dbReference type="EMBL" id="PFCO01000008">
    <property type="protein sequence ID" value="PIR69343.1"/>
    <property type="molecule type" value="Genomic_DNA"/>
</dbReference>
<evidence type="ECO:0000259" key="9">
    <source>
        <dbReference type="SMART" id="SM00382"/>
    </source>
</evidence>
<proteinExistence type="inferred from homology"/>
<keyword evidence="2" id="KW-0479">Metal-binding</keyword>
<dbReference type="EC" id="2.7.7.7" evidence="8"/>
<dbReference type="AlphaFoldDB" id="A0A2H0TCS2"/>
<dbReference type="SUPFAM" id="SSF52540">
    <property type="entry name" value="P-loop containing nucleoside triphosphate hydrolases"/>
    <property type="match status" value="1"/>
</dbReference>
<dbReference type="InterPro" id="IPR050238">
    <property type="entry name" value="DNA_Rep/Repair_Clamp_Loader"/>
</dbReference>
<dbReference type="GO" id="GO:0003887">
    <property type="term" value="F:DNA-directed DNA polymerase activity"/>
    <property type="evidence" value="ECO:0007669"/>
    <property type="project" value="UniProtKB-KW"/>
</dbReference>
<feature type="domain" description="AAA+ ATPase" evidence="9">
    <location>
        <begin position="62"/>
        <end position="225"/>
    </location>
</feature>
<dbReference type="NCBIfam" id="TIGR02397">
    <property type="entry name" value="dnaX_nterm"/>
    <property type="match status" value="1"/>
</dbReference>
<dbReference type="PANTHER" id="PTHR11669:SF0">
    <property type="entry name" value="PROTEIN STICHEL-LIKE 2"/>
    <property type="match status" value="1"/>
</dbReference>
<gene>
    <name evidence="8 10" type="primary">dnaX</name>
    <name evidence="10" type="ORF">COU47_03155</name>
</gene>
<dbReference type="SMART" id="SM00382">
    <property type="entry name" value="AAA"/>
    <property type="match status" value="1"/>
</dbReference>
<sequence length="413" mass="45529">MLEEKKQGMCPVFSFPFFCGNLVRMKEEFVLYRKYRPQHFSEVFGQEHIVNVLSNALLQKRIAHAYLFSGPRGSGKTSIARIFARAVNCAVLARPENDSSKRASRISPQSSGGKTPPCNACESCKAFMSGQTLDLIEMDAASNRGIEEVRALKEGALTLPSQGVYKVYIIDEMHMMTAPAFNAFLKILEEPPAHVIFIMATTEPEKIPDTIISRTQHLHFHALPEATVTKALAHVAKKEGFTIDAEAVSLLSFLSEGSLRDGLNLLLQVQGIAGKTVTAKHVRDVFGVPARELVEGLMDAICSKNADAAAHAISEMSKISVSYDVFLQQTIRNFRFLLLATLDPKFSDSMKGLIGEQEFDYIAGKRGTLTGEELRTILATLLYTANVHYQSPYPSLPLELAVSKIMSVLLRTA</sequence>
<dbReference type="PANTHER" id="PTHR11669">
    <property type="entry name" value="REPLICATION FACTOR C / DNA POLYMERASE III GAMMA-TAU SUBUNIT"/>
    <property type="match status" value="1"/>
</dbReference>
<dbReference type="InterPro" id="IPR045085">
    <property type="entry name" value="HLD_clamp_pol_III_gamma_tau"/>
</dbReference>
<dbReference type="Pfam" id="PF22608">
    <property type="entry name" value="DNAX_ATPase_lid"/>
    <property type="match status" value="1"/>
</dbReference>
<keyword evidence="8" id="KW-0235">DNA replication</keyword>
<dbReference type="InterPro" id="IPR003593">
    <property type="entry name" value="AAA+_ATPase"/>
</dbReference>
<dbReference type="GO" id="GO:0046872">
    <property type="term" value="F:metal ion binding"/>
    <property type="evidence" value="ECO:0007669"/>
    <property type="project" value="UniProtKB-KW"/>
</dbReference>
<evidence type="ECO:0000256" key="6">
    <source>
        <dbReference type="ARBA" id="ARBA00022932"/>
    </source>
</evidence>
<comment type="catalytic activity">
    <reaction evidence="7 8">
        <text>DNA(n) + a 2'-deoxyribonucleoside 5'-triphosphate = DNA(n+1) + diphosphate</text>
        <dbReference type="Rhea" id="RHEA:22508"/>
        <dbReference type="Rhea" id="RHEA-COMP:17339"/>
        <dbReference type="Rhea" id="RHEA-COMP:17340"/>
        <dbReference type="ChEBI" id="CHEBI:33019"/>
        <dbReference type="ChEBI" id="CHEBI:61560"/>
        <dbReference type="ChEBI" id="CHEBI:173112"/>
        <dbReference type="EC" id="2.7.7.7"/>
    </reaction>
</comment>